<dbReference type="Pfam" id="PF09832">
    <property type="entry name" value="DUF2059"/>
    <property type="match status" value="1"/>
</dbReference>
<evidence type="ECO:0000313" key="3">
    <source>
        <dbReference type="EMBL" id="WZK87284.1"/>
    </source>
</evidence>
<evidence type="ECO:0000259" key="2">
    <source>
        <dbReference type="Pfam" id="PF09832"/>
    </source>
</evidence>
<evidence type="ECO:0000313" key="4">
    <source>
        <dbReference type="Proteomes" id="UP001623232"/>
    </source>
</evidence>
<protein>
    <submittedName>
        <fullName evidence="3">DUF2059 domain-containing protein</fullName>
    </submittedName>
</protein>
<dbReference type="Proteomes" id="UP001623232">
    <property type="component" value="Chromosome"/>
</dbReference>
<keyword evidence="4" id="KW-1185">Reference proteome</keyword>
<reference evidence="3 4" key="1">
    <citation type="submission" date="2023-04" db="EMBL/GenBank/DDBJ databases">
        <title>Complete genome sequence of Alisedimentitalea scapharcae.</title>
        <authorList>
            <person name="Rong J.-C."/>
            <person name="Yi M.-L."/>
            <person name="Zhao Q."/>
        </authorList>
    </citation>
    <scope>NUCLEOTIDE SEQUENCE [LARGE SCALE GENOMIC DNA]</scope>
    <source>
        <strain evidence="3 4">KCTC 42119</strain>
    </source>
</reference>
<feature type="domain" description="DUF2059" evidence="2">
    <location>
        <begin position="81"/>
        <end position="128"/>
    </location>
</feature>
<name>A0ABZ2XR03_9RHOB</name>
<feature type="chain" id="PRO_5046921580" evidence="1">
    <location>
        <begin position="27"/>
        <end position="276"/>
    </location>
</feature>
<feature type="signal peptide" evidence="1">
    <location>
        <begin position="1"/>
        <end position="26"/>
    </location>
</feature>
<gene>
    <name evidence="3" type="ORF">QEZ52_11640</name>
</gene>
<evidence type="ECO:0000256" key="1">
    <source>
        <dbReference type="SAM" id="SignalP"/>
    </source>
</evidence>
<dbReference type="InterPro" id="IPR018637">
    <property type="entry name" value="DUF2059"/>
</dbReference>
<accession>A0ABZ2XR03</accession>
<proteinExistence type="predicted"/>
<dbReference type="EMBL" id="CP123584">
    <property type="protein sequence ID" value="WZK87284.1"/>
    <property type="molecule type" value="Genomic_DNA"/>
</dbReference>
<sequence length="276" mass="30495">MGKVFRWVRTTFMIVCFLGTSLQVSAQQDNGSLSDGLRLAELAEMLRTEGIAYGAAIDQDMMGGQGGRTWQSQVAAIYDVDRIVSTVADALEAGLSRSERQDILAFFGTPLGQRILTLEYDAREIMAQTELADQLILDLSDRAHDKDARYVVIREFVTVNDLVALNVSGALNANYHFLVSFARQGGNGVPEDDILADVWAEADEIEHSISDWIYAYLLLAYDPLRDTEMEQYLAFSQTASGQALNRVLFAGFETLYNAINRDLGAAAARAMETQDL</sequence>
<dbReference type="RefSeq" id="WP_406644521.1">
    <property type="nucleotide sequence ID" value="NZ_CP123584.1"/>
</dbReference>
<keyword evidence="1" id="KW-0732">Signal</keyword>
<organism evidence="3 4">
    <name type="scientific">Aliisedimentitalea scapharcae</name>
    <dbReference type="NCBI Taxonomy" id="1524259"/>
    <lineage>
        <taxon>Bacteria</taxon>
        <taxon>Pseudomonadati</taxon>
        <taxon>Pseudomonadota</taxon>
        <taxon>Alphaproteobacteria</taxon>
        <taxon>Rhodobacterales</taxon>
        <taxon>Roseobacteraceae</taxon>
        <taxon>Aliisedimentitalea</taxon>
    </lineage>
</organism>